<dbReference type="Proteomes" id="UP000538666">
    <property type="component" value="Unassembled WGS sequence"/>
</dbReference>
<dbReference type="SUPFAM" id="SSF52172">
    <property type="entry name" value="CheY-like"/>
    <property type="match status" value="1"/>
</dbReference>
<dbReference type="PROSITE" id="PS50110">
    <property type="entry name" value="RESPONSE_REGULATORY"/>
    <property type="match status" value="1"/>
</dbReference>
<feature type="domain" description="Response regulatory" evidence="5">
    <location>
        <begin position="6"/>
        <end position="122"/>
    </location>
</feature>
<evidence type="ECO:0000313" key="6">
    <source>
        <dbReference type="EMBL" id="MBB6143660.1"/>
    </source>
</evidence>
<gene>
    <name evidence="6" type="ORF">HNQ77_001609</name>
</gene>
<dbReference type="InterPro" id="IPR011006">
    <property type="entry name" value="CheY-like_superfamily"/>
</dbReference>
<dbReference type="GO" id="GO:0000160">
    <property type="term" value="P:phosphorelay signal transduction system"/>
    <property type="evidence" value="ECO:0007669"/>
    <property type="project" value="InterPro"/>
</dbReference>
<dbReference type="CDD" id="cd06170">
    <property type="entry name" value="LuxR_C_like"/>
    <property type="match status" value="1"/>
</dbReference>
<sequence>MTKTIKVFAVDDHPLLREGIAAVIQGEPDMELVAEATNGQEAIEGFRIHRPDVTLMDIQMPGMDGVDTMNAIRSEFPGSRFIILTTYQGDAQALRAIRAGAAGYLLKNMLRKDLLDTIRVVNSGKRVIPPVVAAKLAEHLGDDVLSDREIDVLRSVAAGNSNKLIAEKLAISEATVKGHMKSILSKLGANDRTHAVTIALNRGFIQN</sequence>
<evidence type="ECO:0000259" key="5">
    <source>
        <dbReference type="PROSITE" id="PS50110"/>
    </source>
</evidence>
<dbReference type="PANTHER" id="PTHR43214">
    <property type="entry name" value="TWO-COMPONENT RESPONSE REGULATOR"/>
    <property type="match status" value="1"/>
</dbReference>
<organism evidence="6 7">
    <name type="scientific">Silvibacterium bohemicum</name>
    <dbReference type="NCBI Taxonomy" id="1577686"/>
    <lineage>
        <taxon>Bacteria</taxon>
        <taxon>Pseudomonadati</taxon>
        <taxon>Acidobacteriota</taxon>
        <taxon>Terriglobia</taxon>
        <taxon>Terriglobales</taxon>
        <taxon>Acidobacteriaceae</taxon>
        <taxon>Silvibacterium</taxon>
    </lineage>
</organism>
<dbReference type="RefSeq" id="WP_050058737.1">
    <property type="nucleotide sequence ID" value="NZ_JACHEK010000003.1"/>
</dbReference>
<dbReference type="Pfam" id="PF00072">
    <property type="entry name" value="Response_reg"/>
    <property type="match status" value="1"/>
</dbReference>
<evidence type="ECO:0000256" key="2">
    <source>
        <dbReference type="ARBA" id="ARBA00023125"/>
    </source>
</evidence>
<dbReference type="PROSITE" id="PS00622">
    <property type="entry name" value="HTH_LUXR_1"/>
    <property type="match status" value="1"/>
</dbReference>
<comment type="caution">
    <text evidence="6">The sequence shown here is derived from an EMBL/GenBank/DDBJ whole genome shotgun (WGS) entry which is preliminary data.</text>
</comment>
<reference evidence="6 7" key="1">
    <citation type="submission" date="2020-08" db="EMBL/GenBank/DDBJ databases">
        <title>Genomic Encyclopedia of Type Strains, Phase IV (KMG-IV): sequencing the most valuable type-strain genomes for metagenomic binning, comparative biology and taxonomic classification.</title>
        <authorList>
            <person name="Goeker M."/>
        </authorList>
    </citation>
    <scope>NUCLEOTIDE SEQUENCE [LARGE SCALE GENOMIC DNA]</scope>
    <source>
        <strain evidence="6 7">DSM 103733</strain>
    </source>
</reference>
<dbReference type="GO" id="GO:0003677">
    <property type="term" value="F:DNA binding"/>
    <property type="evidence" value="ECO:0007669"/>
    <property type="project" value="UniProtKB-KW"/>
</dbReference>
<dbReference type="CDD" id="cd17535">
    <property type="entry name" value="REC_NarL-like"/>
    <property type="match status" value="1"/>
</dbReference>
<keyword evidence="7" id="KW-1185">Reference proteome</keyword>
<dbReference type="Pfam" id="PF00196">
    <property type="entry name" value="GerE"/>
    <property type="match status" value="1"/>
</dbReference>
<evidence type="ECO:0000256" key="1">
    <source>
        <dbReference type="ARBA" id="ARBA00022553"/>
    </source>
</evidence>
<dbReference type="SUPFAM" id="SSF46894">
    <property type="entry name" value="C-terminal effector domain of the bipartite response regulators"/>
    <property type="match status" value="1"/>
</dbReference>
<dbReference type="InterPro" id="IPR000792">
    <property type="entry name" value="Tscrpt_reg_LuxR_C"/>
</dbReference>
<protein>
    <submittedName>
        <fullName evidence="6">DNA-binding NarL/FixJ family response regulator</fullName>
    </submittedName>
</protein>
<dbReference type="GO" id="GO:0006355">
    <property type="term" value="P:regulation of DNA-templated transcription"/>
    <property type="evidence" value="ECO:0007669"/>
    <property type="project" value="InterPro"/>
</dbReference>
<feature type="domain" description="HTH luxR-type" evidence="4">
    <location>
        <begin position="138"/>
        <end position="203"/>
    </location>
</feature>
<keyword evidence="1 3" id="KW-0597">Phosphoprotein</keyword>
<dbReference type="Gene3D" id="3.40.50.2300">
    <property type="match status" value="1"/>
</dbReference>
<dbReference type="InterPro" id="IPR016032">
    <property type="entry name" value="Sig_transdc_resp-reg_C-effctor"/>
</dbReference>
<proteinExistence type="predicted"/>
<dbReference type="SMART" id="SM00421">
    <property type="entry name" value="HTH_LUXR"/>
    <property type="match status" value="1"/>
</dbReference>
<dbReference type="InterPro" id="IPR058245">
    <property type="entry name" value="NreC/VraR/RcsB-like_REC"/>
</dbReference>
<evidence type="ECO:0000259" key="4">
    <source>
        <dbReference type="PROSITE" id="PS50043"/>
    </source>
</evidence>
<dbReference type="SMART" id="SM00448">
    <property type="entry name" value="REC"/>
    <property type="match status" value="1"/>
</dbReference>
<evidence type="ECO:0000313" key="7">
    <source>
        <dbReference type="Proteomes" id="UP000538666"/>
    </source>
</evidence>
<dbReference type="InterPro" id="IPR001789">
    <property type="entry name" value="Sig_transdc_resp-reg_receiver"/>
</dbReference>
<evidence type="ECO:0000256" key="3">
    <source>
        <dbReference type="PROSITE-ProRule" id="PRU00169"/>
    </source>
</evidence>
<keyword evidence="2 6" id="KW-0238">DNA-binding</keyword>
<name>A0A841JR81_9BACT</name>
<dbReference type="EMBL" id="JACHEK010000003">
    <property type="protein sequence ID" value="MBB6143660.1"/>
    <property type="molecule type" value="Genomic_DNA"/>
</dbReference>
<accession>A0A841JR81</accession>
<dbReference type="AlphaFoldDB" id="A0A841JR81"/>
<dbReference type="PANTHER" id="PTHR43214:SF43">
    <property type="entry name" value="TWO-COMPONENT RESPONSE REGULATOR"/>
    <property type="match status" value="1"/>
</dbReference>
<dbReference type="OrthoDB" id="9796655at2"/>
<dbReference type="PROSITE" id="PS50043">
    <property type="entry name" value="HTH_LUXR_2"/>
    <property type="match status" value="1"/>
</dbReference>
<feature type="modified residue" description="4-aspartylphosphate" evidence="3">
    <location>
        <position position="57"/>
    </location>
</feature>
<dbReference type="PRINTS" id="PR00038">
    <property type="entry name" value="HTHLUXR"/>
</dbReference>
<dbReference type="InterPro" id="IPR039420">
    <property type="entry name" value="WalR-like"/>
</dbReference>